<evidence type="ECO:0000313" key="5">
    <source>
        <dbReference type="EMBL" id="ARD66975.1"/>
    </source>
</evidence>
<dbReference type="InterPro" id="IPR036412">
    <property type="entry name" value="HAD-like_sf"/>
</dbReference>
<comment type="function">
    <text evidence="1">Catalyzes the dephosphorylation of 2-6 carbon acid sugars in vitro.</text>
</comment>
<dbReference type="GO" id="GO:0016791">
    <property type="term" value="F:phosphatase activity"/>
    <property type="evidence" value="ECO:0007669"/>
    <property type="project" value="TreeGrafter"/>
</dbReference>
<dbReference type="NCBIfam" id="TIGR01460">
    <property type="entry name" value="HAD-SF-IIA"/>
    <property type="match status" value="1"/>
</dbReference>
<comment type="similarity">
    <text evidence="1">Belongs to the HAD-like hydrolase superfamily. NagD family.</text>
</comment>
<gene>
    <name evidence="5" type="ORF">B2M23_16200</name>
</gene>
<protein>
    <recommendedName>
        <fullName evidence="1">Acid sugar phosphatase</fullName>
        <ecNumber evidence="1">3.1.3.-</ecNumber>
    </recommendedName>
</protein>
<dbReference type="PANTHER" id="PTHR19288:SF46">
    <property type="entry name" value="HALOACID DEHALOGENASE-LIKE HYDROLASE DOMAIN-CONTAINING PROTEIN 2"/>
    <property type="match status" value="1"/>
</dbReference>
<dbReference type="EC" id="3.1.3.-" evidence="1"/>
<dbReference type="AlphaFoldDB" id="A0AAC9QWM6"/>
<dbReference type="InterPro" id="IPR006357">
    <property type="entry name" value="HAD-SF_hydro_IIA"/>
</dbReference>
<evidence type="ECO:0000256" key="4">
    <source>
        <dbReference type="PIRSR" id="PIRSR000915-3"/>
    </source>
</evidence>
<evidence type="ECO:0000256" key="1">
    <source>
        <dbReference type="PIRNR" id="PIRNR000915"/>
    </source>
</evidence>
<dbReference type="SUPFAM" id="SSF56784">
    <property type="entry name" value="HAD-like"/>
    <property type="match status" value="1"/>
</dbReference>
<proteinExistence type="inferred from homology"/>
<keyword evidence="1 4" id="KW-0460">Magnesium</keyword>
<name>A0AAC9QWM6_EUBLI</name>
<organism evidence="5 6">
    <name type="scientific">Eubacterium limosum</name>
    <dbReference type="NCBI Taxonomy" id="1736"/>
    <lineage>
        <taxon>Bacteria</taxon>
        <taxon>Bacillati</taxon>
        <taxon>Bacillota</taxon>
        <taxon>Clostridia</taxon>
        <taxon>Eubacteriales</taxon>
        <taxon>Eubacteriaceae</taxon>
        <taxon>Eubacterium</taxon>
    </lineage>
</organism>
<dbReference type="KEGG" id="elim:B2M23_16200"/>
<dbReference type="Pfam" id="PF13344">
    <property type="entry name" value="Hydrolase_6"/>
    <property type="match status" value="1"/>
</dbReference>
<dbReference type="GO" id="GO:0005737">
    <property type="term" value="C:cytoplasm"/>
    <property type="evidence" value="ECO:0007669"/>
    <property type="project" value="TreeGrafter"/>
</dbReference>
<dbReference type="PROSITE" id="PS01228">
    <property type="entry name" value="COF_1"/>
    <property type="match status" value="1"/>
</dbReference>
<comment type="cofactor">
    <cofactor evidence="4">
        <name>Mg(2+)</name>
        <dbReference type="ChEBI" id="CHEBI:18420"/>
    </cofactor>
    <text evidence="4">Divalent metal ions. Mg(2+) is the most effective.</text>
</comment>
<feature type="active site" description="Proton donor" evidence="2">
    <location>
        <position position="30"/>
    </location>
</feature>
<keyword evidence="5" id="KW-0378">Hydrolase</keyword>
<accession>A0AAC9QWM6</accession>
<feature type="binding site" evidence="4">
    <location>
        <position position="226"/>
    </location>
    <ligand>
        <name>Mg(2+)</name>
        <dbReference type="ChEBI" id="CHEBI:18420"/>
    </ligand>
</feature>
<sequence>MIEILHEKYRVNQDANALISQIQNFALDMDGTIYLDETWIDGAKVFLERIEQTGRNYCFMTNNSSKNAEIYVEKLHKMGLDIDPQKQLITSGHATIDYLKRNFPEKSVYLFGNKALMDEFEKNGICLEEDHPDVLISAFDTSFNYTKLCKFCDLVREGLPYIGTHPDYNCPTQNGFVPDIGAFHAYVSASTGRMPDKIIGKPNKEIIDYTLNVLSAKPENTAVVGDRLYTDVKSGVFNGLFGILVLSGEARLADLPGSDVKPHLVFDSVKNITPLL</sequence>
<dbReference type="Proteomes" id="UP000192391">
    <property type="component" value="Chromosome"/>
</dbReference>
<dbReference type="InterPro" id="IPR023214">
    <property type="entry name" value="HAD_sf"/>
</dbReference>
<evidence type="ECO:0000256" key="2">
    <source>
        <dbReference type="PIRSR" id="PIRSR000915-1"/>
    </source>
</evidence>
<dbReference type="GO" id="GO:0046872">
    <property type="term" value="F:metal ion binding"/>
    <property type="evidence" value="ECO:0007669"/>
    <property type="project" value="UniProtKB-KW"/>
</dbReference>
<feature type="binding site" evidence="4">
    <location>
        <position position="30"/>
    </location>
    <ligand>
        <name>Mg(2+)</name>
        <dbReference type="ChEBI" id="CHEBI:18420"/>
    </ligand>
</feature>
<dbReference type="PANTHER" id="PTHR19288">
    <property type="entry name" value="4-NITROPHENYLPHOSPHATASE-RELATED"/>
    <property type="match status" value="1"/>
</dbReference>
<feature type="active site" description="Nucleophile" evidence="2">
    <location>
        <position position="28"/>
    </location>
</feature>
<dbReference type="Pfam" id="PF13242">
    <property type="entry name" value="Hydrolase_like"/>
    <property type="match status" value="1"/>
</dbReference>
<dbReference type="Gene3D" id="3.40.50.1000">
    <property type="entry name" value="HAD superfamily/HAD-like"/>
    <property type="match status" value="2"/>
</dbReference>
<feature type="binding site" evidence="3">
    <location>
        <position position="201"/>
    </location>
    <ligand>
        <name>substrate</name>
    </ligand>
</feature>
<dbReference type="PIRSF" id="PIRSF000915">
    <property type="entry name" value="PGP-type_phosphatase"/>
    <property type="match status" value="1"/>
</dbReference>
<reference evidence="6" key="1">
    <citation type="journal article" date="2017" name="Sci. Rep.">
        <title>Determination of the Genome and Primary Transcriptome of Syngas Fermenting Eubacterium limosum ATCC 8486.</title>
        <authorList>
            <person name="Song Y."/>
            <person name="Shin J."/>
            <person name="Jeong Y."/>
            <person name="Jin S."/>
            <person name="Lee J.K."/>
            <person name="Kim D.R."/>
            <person name="Kim S.C."/>
            <person name="Cho S."/>
            <person name="Cho B.K."/>
        </authorList>
    </citation>
    <scope>NUCLEOTIDE SEQUENCE [LARGE SCALE GENOMIC DNA]</scope>
    <source>
        <strain evidence="6">ATCC 8486</strain>
    </source>
</reference>
<evidence type="ECO:0000313" key="6">
    <source>
        <dbReference type="Proteomes" id="UP000192391"/>
    </source>
</evidence>
<evidence type="ECO:0000256" key="3">
    <source>
        <dbReference type="PIRSR" id="PIRSR000915-2"/>
    </source>
</evidence>
<keyword evidence="1 4" id="KW-0479">Metal-binding</keyword>
<feature type="binding site" evidence="4">
    <location>
        <position position="28"/>
    </location>
    <ligand>
        <name>Mg(2+)</name>
        <dbReference type="ChEBI" id="CHEBI:18420"/>
    </ligand>
</feature>
<dbReference type="EMBL" id="CP019962">
    <property type="protein sequence ID" value="ARD66975.1"/>
    <property type="molecule type" value="Genomic_DNA"/>
</dbReference>